<protein>
    <recommendedName>
        <fullName evidence="3">Lipoprotein</fullName>
    </recommendedName>
</protein>
<dbReference type="RefSeq" id="WP_156999425.1">
    <property type="nucleotide sequence ID" value="NZ_JMTK01000002.1"/>
</dbReference>
<proteinExistence type="predicted"/>
<name>A0A0F4VM99_9HYPH</name>
<dbReference type="Proteomes" id="UP000033731">
    <property type="component" value="Unassembled WGS sequence"/>
</dbReference>
<reference evidence="1 2" key="1">
    <citation type="journal article" date="2015" name="Phytopathology">
        <title>Genomes of Candidatus Liberibacter solanacearum haplotype A from New Zealand and the USA suggest significant genome plasticity in the species.</title>
        <authorList>
            <person name="Thompson S.M."/>
            <person name="Johnson C.P."/>
            <person name="Lu A.Y."/>
            <person name="Frampton R.A."/>
            <person name="Sullivan K.L."/>
            <person name="Fiers M.W."/>
            <person name="Crowhurst R.N."/>
            <person name="Pitman A.R."/>
            <person name="Scott I."/>
            <person name="Gudmestad N.C."/>
            <person name="Smith G.R."/>
        </authorList>
    </citation>
    <scope>NUCLEOTIDE SEQUENCE [LARGE SCALE GENOMIC DNA]</scope>
    <source>
        <strain evidence="1 2">LsoNZ1</strain>
    </source>
</reference>
<evidence type="ECO:0008006" key="3">
    <source>
        <dbReference type="Google" id="ProtNLM"/>
    </source>
</evidence>
<dbReference type="PATRIC" id="fig|556287.9.peg.561"/>
<evidence type="ECO:0000313" key="2">
    <source>
        <dbReference type="Proteomes" id="UP000033731"/>
    </source>
</evidence>
<dbReference type="EMBL" id="JMTK01000002">
    <property type="protein sequence ID" value="KJZ81812.1"/>
    <property type="molecule type" value="Genomic_DNA"/>
</dbReference>
<gene>
    <name evidence="1" type="ORF">DJ66_0539</name>
</gene>
<accession>A0A0F4VM99</accession>
<keyword evidence="2" id="KW-1185">Reference proteome</keyword>
<evidence type="ECO:0000313" key="1">
    <source>
        <dbReference type="EMBL" id="KJZ81812.1"/>
    </source>
</evidence>
<dbReference type="AlphaFoldDB" id="A0A0F4VM99"/>
<comment type="caution">
    <text evidence="1">The sequence shown here is derived from an EMBL/GenBank/DDBJ whole genome shotgun (WGS) entry which is preliminary data.</text>
</comment>
<sequence>MFRSFSLGLSVVFMLTAHLTFACKNNYYHGHSFITSYSMNQYYILM</sequence>
<dbReference type="PROSITE" id="PS51257">
    <property type="entry name" value="PROKAR_LIPOPROTEIN"/>
    <property type="match status" value="1"/>
</dbReference>
<organism evidence="1 2">
    <name type="scientific">Candidatus Liberibacter solanacearum</name>
    <dbReference type="NCBI Taxonomy" id="556287"/>
    <lineage>
        <taxon>Bacteria</taxon>
        <taxon>Pseudomonadati</taxon>
        <taxon>Pseudomonadota</taxon>
        <taxon>Alphaproteobacteria</taxon>
        <taxon>Hyphomicrobiales</taxon>
        <taxon>Rhizobiaceae</taxon>
        <taxon>Liberibacter</taxon>
    </lineage>
</organism>